<dbReference type="PANTHER" id="PTHR48061:SF46">
    <property type="entry name" value="LEUCINE-RICH REPEAT-CONTAINING N-TERMINAL PLANT-TYPE DOMAIN-CONTAINING PROTEIN"/>
    <property type="match status" value="1"/>
</dbReference>
<dbReference type="SMART" id="SM00369">
    <property type="entry name" value="LRR_TYP"/>
    <property type="match status" value="6"/>
</dbReference>
<keyword evidence="10" id="KW-0675">Receptor</keyword>
<keyword evidence="5" id="KW-0812">Transmembrane</keyword>
<dbReference type="EMBL" id="JXTB01000494">
    <property type="protein sequence ID" value="PON38461.1"/>
    <property type="molecule type" value="Genomic_DNA"/>
</dbReference>
<feature type="non-terminal residue" evidence="14">
    <location>
        <position position="501"/>
    </location>
</feature>
<evidence type="ECO:0000256" key="11">
    <source>
        <dbReference type="ARBA" id="ARBA00023180"/>
    </source>
</evidence>
<accession>A0A2P5APT4</accession>
<evidence type="ECO:0000313" key="15">
    <source>
        <dbReference type="Proteomes" id="UP000237105"/>
    </source>
</evidence>
<dbReference type="InterPro" id="IPR001611">
    <property type="entry name" value="Leu-rich_rpt"/>
</dbReference>
<evidence type="ECO:0000256" key="3">
    <source>
        <dbReference type="ARBA" id="ARBA00022475"/>
    </source>
</evidence>
<evidence type="ECO:0000256" key="9">
    <source>
        <dbReference type="ARBA" id="ARBA00023136"/>
    </source>
</evidence>
<dbReference type="InterPro" id="IPR032675">
    <property type="entry name" value="LRR_dom_sf"/>
</dbReference>
<keyword evidence="8" id="KW-1133">Transmembrane helix</keyword>
<dbReference type="Gene3D" id="3.80.10.10">
    <property type="entry name" value="Ribonuclease Inhibitor"/>
    <property type="match status" value="5"/>
</dbReference>
<dbReference type="InterPro" id="IPR013210">
    <property type="entry name" value="LRR_N_plant-typ"/>
</dbReference>
<keyword evidence="15" id="KW-1185">Reference proteome</keyword>
<evidence type="ECO:0000259" key="13">
    <source>
        <dbReference type="Pfam" id="PF08263"/>
    </source>
</evidence>
<proteinExistence type="inferred from homology"/>
<sequence>MGKLSTLYSCLLLFLFHSQSTLLLSSSASPLCHHDESSALLEFKNSFSISSTSFCKDSKTISSWENGTNCCRWRGVTCDKFTGHVIGLDVSCSGLQGMLLSNSSLFSLGHLQSLDLSSNEFDGSSISSQFGMLTHLTQLDLSSSGFSGHVPLEIAHLSKMVTLHLSSLRVEFETLTLKRIVQNLTQLRELDLSNNVYTSSLRADSFMNISSSLTFLDLGSIGLQEKLPENIFRLPNLQELYLSENHNLTGSFPKSNWTSPLKKLDLSLTEFSIDLAYLTSNVRSLDTLLLRDCKFIGSYPVLLGNFTHVTSLDLAENNFRGQFPWYSLSFKRIASLDLSGNNFVGELPENYGNLDKISSSHDSSKSQFLGNIPLHLTSLNLFDNMFNGTLPSWLYAIPSLKILDLHGNQFSGVVNEFQTRSLVSLDLHDNHLQGTIPKSVSRQINLTLLDLSSNKLSGVIEFNQFSELKQLWSLDLSFNNFSSSSSDSINFTLPTLENLLL</sequence>
<evidence type="ECO:0000313" key="14">
    <source>
        <dbReference type="EMBL" id="PON38461.1"/>
    </source>
</evidence>
<dbReference type="OrthoDB" id="676979at2759"/>
<dbReference type="STRING" id="3476.A0A2P5APT4"/>
<gene>
    <name evidence="14" type="ORF">PanWU01x14_312470</name>
</gene>
<evidence type="ECO:0000256" key="4">
    <source>
        <dbReference type="ARBA" id="ARBA00022614"/>
    </source>
</evidence>
<evidence type="ECO:0000256" key="6">
    <source>
        <dbReference type="ARBA" id="ARBA00022729"/>
    </source>
</evidence>
<name>A0A2P5APT4_PARAD</name>
<feature type="domain" description="Leucine-rich repeat-containing N-terminal plant-type" evidence="13">
    <location>
        <begin position="34"/>
        <end position="79"/>
    </location>
</feature>
<dbReference type="PANTHER" id="PTHR48061">
    <property type="entry name" value="LEUCINE-RICH REPEAT RECEPTOR PROTEIN KINASE EMS1-LIKE-RELATED"/>
    <property type="match status" value="1"/>
</dbReference>
<keyword evidence="9" id="KW-0472">Membrane</keyword>
<comment type="caution">
    <text evidence="14">The sequence shown here is derived from an EMBL/GenBank/DDBJ whole genome shotgun (WGS) entry which is preliminary data.</text>
</comment>
<dbReference type="InterPro" id="IPR046956">
    <property type="entry name" value="RLP23-like"/>
</dbReference>
<dbReference type="InterPro" id="IPR003591">
    <property type="entry name" value="Leu-rich_rpt_typical-subtyp"/>
</dbReference>
<dbReference type="Pfam" id="PF13855">
    <property type="entry name" value="LRR_8"/>
    <property type="match status" value="1"/>
</dbReference>
<reference evidence="15" key="1">
    <citation type="submission" date="2016-06" db="EMBL/GenBank/DDBJ databases">
        <title>Parallel loss of symbiosis genes in relatives of nitrogen-fixing non-legume Parasponia.</title>
        <authorList>
            <person name="Van Velzen R."/>
            <person name="Holmer R."/>
            <person name="Bu F."/>
            <person name="Rutten L."/>
            <person name="Van Zeijl A."/>
            <person name="Liu W."/>
            <person name="Santuari L."/>
            <person name="Cao Q."/>
            <person name="Sharma T."/>
            <person name="Shen D."/>
            <person name="Roswanjaya Y."/>
            <person name="Wardhani T."/>
            <person name="Kalhor M.S."/>
            <person name="Jansen J."/>
            <person name="Van den Hoogen J."/>
            <person name="Gungor B."/>
            <person name="Hartog M."/>
            <person name="Hontelez J."/>
            <person name="Verver J."/>
            <person name="Yang W.-C."/>
            <person name="Schijlen E."/>
            <person name="Repin R."/>
            <person name="Schilthuizen M."/>
            <person name="Schranz E."/>
            <person name="Heidstra R."/>
            <person name="Miyata K."/>
            <person name="Fedorova E."/>
            <person name="Kohlen W."/>
            <person name="Bisseling T."/>
            <person name="Smit S."/>
            <person name="Geurts R."/>
        </authorList>
    </citation>
    <scope>NUCLEOTIDE SEQUENCE [LARGE SCALE GENOMIC DNA]</scope>
    <source>
        <strain evidence="15">cv. WU1-14</strain>
    </source>
</reference>
<dbReference type="Proteomes" id="UP000237105">
    <property type="component" value="Unassembled WGS sequence"/>
</dbReference>
<evidence type="ECO:0000256" key="10">
    <source>
        <dbReference type="ARBA" id="ARBA00023170"/>
    </source>
</evidence>
<evidence type="ECO:0000256" key="5">
    <source>
        <dbReference type="ARBA" id="ARBA00022692"/>
    </source>
</evidence>
<keyword evidence="7" id="KW-0677">Repeat</keyword>
<keyword evidence="6 12" id="KW-0732">Signal</keyword>
<dbReference type="Pfam" id="PF00560">
    <property type="entry name" value="LRR_1"/>
    <property type="match status" value="4"/>
</dbReference>
<evidence type="ECO:0000256" key="8">
    <source>
        <dbReference type="ARBA" id="ARBA00022989"/>
    </source>
</evidence>
<evidence type="ECO:0000256" key="7">
    <source>
        <dbReference type="ARBA" id="ARBA00022737"/>
    </source>
</evidence>
<evidence type="ECO:0000256" key="12">
    <source>
        <dbReference type="SAM" id="SignalP"/>
    </source>
</evidence>
<dbReference type="GO" id="GO:0005886">
    <property type="term" value="C:plasma membrane"/>
    <property type="evidence" value="ECO:0007669"/>
    <property type="project" value="UniProtKB-SubCell"/>
</dbReference>
<feature type="chain" id="PRO_5015179456" evidence="12">
    <location>
        <begin position="22"/>
        <end position="501"/>
    </location>
</feature>
<evidence type="ECO:0000256" key="1">
    <source>
        <dbReference type="ARBA" id="ARBA00004251"/>
    </source>
</evidence>
<feature type="signal peptide" evidence="12">
    <location>
        <begin position="1"/>
        <end position="21"/>
    </location>
</feature>
<organism evidence="14 15">
    <name type="scientific">Parasponia andersonii</name>
    <name type="common">Sponia andersonii</name>
    <dbReference type="NCBI Taxonomy" id="3476"/>
    <lineage>
        <taxon>Eukaryota</taxon>
        <taxon>Viridiplantae</taxon>
        <taxon>Streptophyta</taxon>
        <taxon>Embryophyta</taxon>
        <taxon>Tracheophyta</taxon>
        <taxon>Spermatophyta</taxon>
        <taxon>Magnoliopsida</taxon>
        <taxon>eudicotyledons</taxon>
        <taxon>Gunneridae</taxon>
        <taxon>Pentapetalae</taxon>
        <taxon>rosids</taxon>
        <taxon>fabids</taxon>
        <taxon>Rosales</taxon>
        <taxon>Cannabaceae</taxon>
        <taxon>Parasponia</taxon>
    </lineage>
</organism>
<keyword evidence="3" id="KW-1003">Cell membrane</keyword>
<dbReference type="AlphaFoldDB" id="A0A2P5APT4"/>
<comment type="similarity">
    <text evidence="2">Belongs to the RLP family.</text>
</comment>
<comment type="subcellular location">
    <subcellularLocation>
        <location evidence="1">Cell membrane</location>
        <topology evidence="1">Single-pass type I membrane protein</topology>
    </subcellularLocation>
</comment>
<dbReference type="SUPFAM" id="SSF52058">
    <property type="entry name" value="L domain-like"/>
    <property type="match status" value="2"/>
</dbReference>
<evidence type="ECO:0000256" key="2">
    <source>
        <dbReference type="ARBA" id="ARBA00009592"/>
    </source>
</evidence>
<dbReference type="Pfam" id="PF08263">
    <property type="entry name" value="LRRNT_2"/>
    <property type="match status" value="1"/>
</dbReference>
<keyword evidence="11" id="KW-0325">Glycoprotein</keyword>
<keyword evidence="4" id="KW-0433">Leucine-rich repeat</keyword>
<protein>
    <submittedName>
        <fullName evidence="14">LRR domain containing protein</fullName>
    </submittedName>
</protein>